<evidence type="ECO:0000313" key="10">
    <source>
        <dbReference type="EMBL" id="KAF9611476.1"/>
    </source>
</evidence>
<dbReference type="EMBL" id="JADFTS010000004">
    <property type="protein sequence ID" value="KAF9611476.1"/>
    <property type="molecule type" value="Genomic_DNA"/>
</dbReference>
<dbReference type="OrthoDB" id="1932267at2759"/>
<dbReference type="InterPro" id="IPR002110">
    <property type="entry name" value="Ankyrin_rpt"/>
</dbReference>
<dbReference type="Proteomes" id="UP000631114">
    <property type="component" value="Unassembled WGS sequence"/>
</dbReference>
<name>A0A835I575_9MAGN</name>
<dbReference type="SUPFAM" id="SSF48403">
    <property type="entry name" value="Ankyrin repeat"/>
    <property type="match status" value="1"/>
</dbReference>
<feature type="repeat" description="ANK" evidence="7">
    <location>
        <begin position="178"/>
        <end position="202"/>
    </location>
</feature>
<sequence>MGERLNDAAQAGDIDTMYKLLSLDPFLFENIDGFPFVQTPLHFAALAGQTSFVMELLNLKPSFIRKLNTEGYSPVHLACLEGHIKMVREILEFDHELGLIKGREWRTPLHCAVINGRVDVVGELLLACSPDCLRALTVRKETVLHLALKYDQIEVFEVLVKRFRAENGEEIVNWEDNEGNTILHLATYRKQFQIIELLLKSNDFCEVVDIDMTNTSGLTALDVLRQHSINEHNNVEIENLLQRVGAAGAHDTVISITTPLSRTTSNSSIEPMIVLEELFQGLPMEKWAKEIENSPSETRSTLMVVAVLIATVTFQVVLSPPGGFSENGNNGLISSALSKGYLAFLILLSIMNSIGFMTSIAMITVLTRRSPLKAPMRIAVLSMVATYLCSITYIDSGSPVIVTVVALLMLTLLLLQWINLKLRSLIKKLL</sequence>
<evidence type="ECO:0000259" key="9">
    <source>
        <dbReference type="Pfam" id="PF13962"/>
    </source>
</evidence>
<dbReference type="Pfam" id="PF12796">
    <property type="entry name" value="Ank_2"/>
    <property type="match status" value="2"/>
</dbReference>
<dbReference type="InterPro" id="IPR036770">
    <property type="entry name" value="Ankyrin_rpt-contain_sf"/>
</dbReference>
<keyword evidence="4 8" id="KW-1133">Transmembrane helix</keyword>
<evidence type="ECO:0000256" key="8">
    <source>
        <dbReference type="SAM" id="Phobius"/>
    </source>
</evidence>
<evidence type="ECO:0000256" key="1">
    <source>
        <dbReference type="ARBA" id="ARBA00004141"/>
    </source>
</evidence>
<feature type="transmembrane region" description="Helical" evidence="8">
    <location>
        <begin position="341"/>
        <end position="366"/>
    </location>
</feature>
<evidence type="ECO:0000256" key="3">
    <source>
        <dbReference type="ARBA" id="ARBA00022737"/>
    </source>
</evidence>
<feature type="domain" description="PGG" evidence="9">
    <location>
        <begin position="296"/>
        <end position="388"/>
    </location>
</feature>
<evidence type="ECO:0000256" key="7">
    <source>
        <dbReference type="PROSITE-ProRule" id="PRU00023"/>
    </source>
</evidence>
<reference evidence="10 11" key="1">
    <citation type="submission" date="2020-10" db="EMBL/GenBank/DDBJ databases">
        <title>The Coptis chinensis genome and diversification of protoberbering-type alkaloids.</title>
        <authorList>
            <person name="Wang B."/>
            <person name="Shu S."/>
            <person name="Song C."/>
            <person name="Liu Y."/>
        </authorList>
    </citation>
    <scope>NUCLEOTIDE SEQUENCE [LARGE SCALE GENOMIC DNA]</scope>
    <source>
        <strain evidence="10">HL-2020</strain>
        <tissue evidence="10">Leaf</tissue>
    </source>
</reference>
<dbReference type="PANTHER" id="PTHR24186:SF37">
    <property type="entry name" value="PGG DOMAIN-CONTAINING PROTEIN"/>
    <property type="match status" value="1"/>
</dbReference>
<dbReference type="AlphaFoldDB" id="A0A835I575"/>
<organism evidence="10 11">
    <name type="scientific">Coptis chinensis</name>
    <dbReference type="NCBI Taxonomy" id="261450"/>
    <lineage>
        <taxon>Eukaryota</taxon>
        <taxon>Viridiplantae</taxon>
        <taxon>Streptophyta</taxon>
        <taxon>Embryophyta</taxon>
        <taxon>Tracheophyta</taxon>
        <taxon>Spermatophyta</taxon>
        <taxon>Magnoliopsida</taxon>
        <taxon>Ranunculales</taxon>
        <taxon>Ranunculaceae</taxon>
        <taxon>Coptidoideae</taxon>
        <taxon>Coptis</taxon>
    </lineage>
</organism>
<protein>
    <recommendedName>
        <fullName evidence="9">PGG domain-containing protein</fullName>
    </recommendedName>
</protein>
<dbReference type="PROSITE" id="PS50297">
    <property type="entry name" value="ANK_REP_REGION"/>
    <property type="match status" value="2"/>
</dbReference>
<comment type="caution">
    <text evidence="10">The sequence shown here is derived from an EMBL/GenBank/DDBJ whole genome shotgun (WGS) entry which is preliminary data.</text>
</comment>
<dbReference type="InterPro" id="IPR026961">
    <property type="entry name" value="PGG_dom"/>
</dbReference>
<dbReference type="PANTHER" id="PTHR24186">
    <property type="entry name" value="PROTEIN PHOSPHATASE 1 REGULATORY SUBUNIT"/>
    <property type="match status" value="1"/>
</dbReference>
<keyword evidence="3" id="KW-0677">Repeat</keyword>
<feature type="transmembrane region" description="Helical" evidence="8">
    <location>
        <begin position="400"/>
        <end position="420"/>
    </location>
</feature>
<dbReference type="Pfam" id="PF13962">
    <property type="entry name" value="PGG"/>
    <property type="match status" value="1"/>
</dbReference>
<dbReference type="GO" id="GO:0005886">
    <property type="term" value="C:plasma membrane"/>
    <property type="evidence" value="ECO:0007669"/>
    <property type="project" value="TreeGrafter"/>
</dbReference>
<keyword evidence="6 8" id="KW-0472">Membrane</keyword>
<evidence type="ECO:0000256" key="6">
    <source>
        <dbReference type="ARBA" id="ARBA00023136"/>
    </source>
</evidence>
<feature type="transmembrane region" description="Helical" evidence="8">
    <location>
        <begin position="378"/>
        <end position="394"/>
    </location>
</feature>
<dbReference type="Gene3D" id="1.25.40.20">
    <property type="entry name" value="Ankyrin repeat-containing domain"/>
    <property type="match status" value="1"/>
</dbReference>
<dbReference type="PROSITE" id="PS50088">
    <property type="entry name" value="ANK_REPEAT"/>
    <property type="match status" value="2"/>
</dbReference>
<feature type="transmembrane region" description="Helical" evidence="8">
    <location>
        <begin position="302"/>
        <end position="321"/>
    </location>
</feature>
<comment type="subcellular location">
    <subcellularLocation>
        <location evidence="1">Membrane</location>
        <topology evidence="1">Multi-pass membrane protein</topology>
    </subcellularLocation>
</comment>
<evidence type="ECO:0000256" key="4">
    <source>
        <dbReference type="ARBA" id="ARBA00022989"/>
    </source>
</evidence>
<keyword evidence="11" id="KW-1185">Reference proteome</keyword>
<keyword evidence="5 7" id="KW-0040">ANK repeat</keyword>
<feature type="repeat" description="ANK" evidence="7">
    <location>
        <begin position="70"/>
        <end position="92"/>
    </location>
</feature>
<evidence type="ECO:0000256" key="2">
    <source>
        <dbReference type="ARBA" id="ARBA00022692"/>
    </source>
</evidence>
<keyword evidence="2 8" id="KW-0812">Transmembrane</keyword>
<gene>
    <name evidence="10" type="ORF">IFM89_032446</name>
</gene>
<accession>A0A835I575</accession>
<evidence type="ECO:0000313" key="11">
    <source>
        <dbReference type="Proteomes" id="UP000631114"/>
    </source>
</evidence>
<dbReference type="SMART" id="SM00248">
    <property type="entry name" value="ANK"/>
    <property type="match status" value="5"/>
</dbReference>
<proteinExistence type="predicted"/>
<evidence type="ECO:0000256" key="5">
    <source>
        <dbReference type="ARBA" id="ARBA00023043"/>
    </source>
</evidence>